<dbReference type="Gene3D" id="2.30.30.190">
    <property type="entry name" value="CAP Gly-rich-like domain"/>
    <property type="match status" value="1"/>
</dbReference>
<feature type="domain" description="CAP-Gly" evidence="14">
    <location>
        <begin position="26"/>
        <end position="68"/>
    </location>
</feature>
<feature type="compositionally biased region" description="Basic and acidic residues" evidence="13">
    <location>
        <begin position="1174"/>
        <end position="1185"/>
    </location>
</feature>
<evidence type="ECO:0000256" key="12">
    <source>
        <dbReference type="ARBA" id="ARBA00023306"/>
    </source>
</evidence>
<feature type="compositionally biased region" description="Polar residues" evidence="13">
    <location>
        <begin position="147"/>
        <end position="157"/>
    </location>
</feature>
<evidence type="ECO:0000256" key="8">
    <source>
        <dbReference type="ARBA" id="ARBA00022776"/>
    </source>
</evidence>
<reference evidence="15 16" key="1">
    <citation type="journal article" date="2020" name="Microbiol. Resour. Announc.">
        <title>Draft Genome Sequence of a Cladosporium Species Isolated from the Mesophotic Ascidian Didemnum maculosum.</title>
        <authorList>
            <person name="Gioti A."/>
            <person name="Siaperas R."/>
            <person name="Nikolaivits E."/>
            <person name="Le Goff G."/>
            <person name="Ouazzani J."/>
            <person name="Kotoulas G."/>
            <person name="Topakas E."/>
        </authorList>
    </citation>
    <scope>NUCLEOTIDE SEQUENCE [LARGE SCALE GENOMIC DNA]</scope>
    <source>
        <strain evidence="15 16">TM138-S3</strain>
    </source>
</reference>
<comment type="similarity">
    <text evidence="4">Belongs to the dynactin 150 kDa subunit family.</text>
</comment>
<evidence type="ECO:0000256" key="7">
    <source>
        <dbReference type="ARBA" id="ARBA00022701"/>
    </source>
</evidence>
<dbReference type="Pfam" id="PF01302">
    <property type="entry name" value="CAP_GLY"/>
    <property type="match status" value="1"/>
</dbReference>
<proteinExistence type="inferred from homology"/>
<evidence type="ECO:0000256" key="9">
    <source>
        <dbReference type="ARBA" id="ARBA00023017"/>
    </source>
</evidence>
<feature type="compositionally biased region" description="Low complexity" evidence="13">
    <location>
        <begin position="165"/>
        <end position="190"/>
    </location>
</feature>
<feature type="compositionally biased region" description="Acidic residues" evidence="13">
    <location>
        <begin position="297"/>
        <end position="307"/>
    </location>
</feature>
<dbReference type="GO" id="GO:0005816">
    <property type="term" value="C:spindle pole body"/>
    <property type="evidence" value="ECO:0007669"/>
    <property type="project" value="TreeGrafter"/>
</dbReference>
<protein>
    <recommendedName>
        <fullName evidence="14">CAP-Gly domain-containing protein</fullName>
    </recommendedName>
</protein>
<organism evidence="15 16">
    <name type="scientific">Cladosporium halotolerans</name>
    <dbReference type="NCBI Taxonomy" id="1052096"/>
    <lineage>
        <taxon>Eukaryota</taxon>
        <taxon>Fungi</taxon>
        <taxon>Dikarya</taxon>
        <taxon>Ascomycota</taxon>
        <taxon>Pezizomycotina</taxon>
        <taxon>Dothideomycetes</taxon>
        <taxon>Dothideomycetidae</taxon>
        <taxon>Cladosporiales</taxon>
        <taxon>Cladosporiaceae</taxon>
        <taxon>Cladosporium</taxon>
    </lineage>
</organism>
<feature type="region of interest" description="Disordered" evidence="13">
    <location>
        <begin position="1337"/>
        <end position="1364"/>
    </location>
</feature>
<feature type="compositionally biased region" description="Polar residues" evidence="13">
    <location>
        <begin position="334"/>
        <end position="356"/>
    </location>
</feature>
<evidence type="ECO:0000256" key="5">
    <source>
        <dbReference type="ARBA" id="ARBA00022490"/>
    </source>
</evidence>
<comment type="subcellular location">
    <subcellularLocation>
        <location evidence="3">Cytoplasm</location>
        <location evidence="3">Cell cortex</location>
    </subcellularLocation>
    <subcellularLocation>
        <location evidence="1">Cytoplasm</location>
        <location evidence="1">Cytoskeleton</location>
        <location evidence="1">Microtubule organizing center</location>
        <location evidence="1">Centrosome</location>
        <location evidence="1">Centriole</location>
    </subcellularLocation>
    <subcellularLocation>
        <location evidence="2">Cytoplasm</location>
        <location evidence="2">Cytoskeleton</location>
        <location evidence="2">Spindle</location>
    </subcellularLocation>
</comment>
<feature type="compositionally biased region" description="Low complexity" evidence="13">
    <location>
        <begin position="88"/>
        <end position="101"/>
    </location>
</feature>
<dbReference type="GO" id="GO:0051301">
    <property type="term" value="P:cell division"/>
    <property type="evidence" value="ECO:0007669"/>
    <property type="project" value="UniProtKB-KW"/>
</dbReference>
<keyword evidence="11" id="KW-0206">Cytoskeleton</keyword>
<keyword evidence="10" id="KW-0175">Coiled coil</keyword>
<dbReference type="GO" id="GO:0005814">
    <property type="term" value="C:centriole"/>
    <property type="evidence" value="ECO:0007669"/>
    <property type="project" value="UniProtKB-SubCell"/>
</dbReference>
<evidence type="ECO:0000259" key="14">
    <source>
        <dbReference type="PROSITE" id="PS50245"/>
    </source>
</evidence>
<dbReference type="RefSeq" id="XP_069234208.1">
    <property type="nucleotide sequence ID" value="XM_069368790.1"/>
</dbReference>
<dbReference type="GO" id="GO:0000132">
    <property type="term" value="P:establishment of mitotic spindle orientation"/>
    <property type="evidence" value="ECO:0007669"/>
    <property type="project" value="TreeGrafter"/>
</dbReference>
<feature type="compositionally biased region" description="Polar residues" evidence="13">
    <location>
        <begin position="275"/>
        <end position="288"/>
    </location>
</feature>
<evidence type="ECO:0000313" key="16">
    <source>
        <dbReference type="Proteomes" id="UP000803884"/>
    </source>
</evidence>
<dbReference type="InterPro" id="IPR036859">
    <property type="entry name" value="CAP-Gly_dom_sf"/>
</dbReference>
<keyword evidence="5" id="KW-0963">Cytoplasm</keyword>
<keyword evidence="8" id="KW-0498">Mitosis</keyword>
<dbReference type="PANTHER" id="PTHR18916:SF6">
    <property type="entry name" value="DYNACTIN SUBUNIT 1"/>
    <property type="match status" value="1"/>
</dbReference>
<dbReference type="GO" id="GO:0000743">
    <property type="term" value="P:nuclear migration involved in conjugation with cellular fusion"/>
    <property type="evidence" value="ECO:0007669"/>
    <property type="project" value="TreeGrafter"/>
</dbReference>
<dbReference type="SMART" id="SM01052">
    <property type="entry name" value="CAP_GLY"/>
    <property type="match status" value="1"/>
</dbReference>
<evidence type="ECO:0000256" key="2">
    <source>
        <dbReference type="ARBA" id="ARBA00004186"/>
    </source>
</evidence>
<dbReference type="PANTHER" id="PTHR18916">
    <property type="entry name" value="DYNACTIN 1-RELATED MICROTUBULE-BINDING"/>
    <property type="match status" value="1"/>
</dbReference>
<accession>A0AB34L201</accession>
<dbReference type="InterPro" id="IPR022157">
    <property type="entry name" value="Dynactin"/>
</dbReference>
<feature type="compositionally biased region" description="Low complexity" evidence="13">
    <location>
        <begin position="324"/>
        <end position="333"/>
    </location>
</feature>
<feature type="region of interest" description="Disordered" evidence="13">
    <location>
        <begin position="78"/>
        <end position="356"/>
    </location>
</feature>
<dbReference type="GO" id="GO:0005819">
    <property type="term" value="C:spindle"/>
    <property type="evidence" value="ECO:0007669"/>
    <property type="project" value="UniProtKB-SubCell"/>
</dbReference>
<dbReference type="GO" id="GO:0051286">
    <property type="term" value="C:cell tip"/>
    <property type="evidence" value="ECO:0007669"/>
    <property type="project" value="TreeGrafter"/>
</dbReference>
<evidence type="ECO:0000256" key="4">
    <source>
        <dbReference type="ARBA" id="ARBA00011010"/>
    </source>
</evidence>
<keyword evidence="7" id="KW-0493">Microtubule</keyword>
<dbReference type="SUPFAM" id="SSF74924">
    <property type="entry name" value="Cap-Gly domain"/>
    <property type="match status" value="1"/>
</dbReference>
<dbReference type="PROSITE" id="PS50245">
    <property type="entry name" value="CAP_GLY_2"/>
    <property type="match status" value="1"/>
</dbReference>
<dbReference type="InterPro" id="IPR000938">
    <property type="entry name" value="CAP-Gly_domain"/>
</dbReference>
<feature type="compositionally biased region" description="Polar residues" evidence="13">
    <location>
        <begin position="195"/>
        <end position="208"/>
    </location>
</feature>
<evidence type="ECO:0000256" key="11">
    <source>
        <dbReference type="ARBA" id="ARBA00023212"/>
    </source>
</evidence>
<feature type="region of interest" description="Disordered" evidence="13">
    <location>
        <begin position="1174"/>
        <end position="1197"/>
    </location>
</feature>
<dbReference type="GO" id="GO:0030286">
    <property type="term" value="C:dynein complex"/>
    <property type="evidence" value="ECO:0007669"/>
    <property type="project" value="UniProtKB-KW"/>
</dbReference>
<dbReference type="Proteomes" id="UP000803884">
    <property type="component" value="Unassembled WGS sequence"/>
</dbReference>
<dbReference type="GO" id="GO:0005874">
    <property type="term" value="C:microtubule"/>
    <property type="evidence" value="ECO:0007669"/>
    <property type="project" value="UniProtKB-KW"/>
</dbReference>
<feature type="compositionally biased region" description="Low complexity" evidence="13">
    <location>
        <begin position="216"/>
        <end position="257"/>
    </location>
</feature>
<keyword evidence="9" id="KW-0243">Dynein</keyword>
<evidence type="ECO:0000256" key="10">
    <source>
        <dbReference type="ARBA" id="ARBA00023054"/>
    </source>
</evidence>
<name>A0AB34L201_9PEZI</name>
<keyword evidence="6" id="KW-0132">Cell division</keyword>
<evidence type="ECO:0000256" key="6">
    <source>
        <dbReference type="ARBA" id="ARBA00022618"/>
    </source>
</evidence>
<dbReference type="PROSITE" id="PS00845">
    <property type="entry name" value="CAP_GLY_1"/>
    <property type="match status" value="1"/>
</dbReference>
<dbReference type="EMBL" id="JAAQHG020000001">
    <property type="protein sequence ID" value="KAL1591103.1"/>
    <property type="molecule type" value="Genomic_DNA"/>
</dbReference>
<evidence type="ECO:0000256" key="1">
    <source>
        <dbReference type="ARBA" id="ARBA00004114"/>
    </source>
</evidence>
<dbReference type="GeneID" id="96001628"/>
<dbReference type="Pfam" id="PF12455">
    <property type="entry name" value="Dynactin"/>
    <property type="match status" value="1"/>
</dbReference>
<evidence type="ECO:0000256" key="3">
    <source>
        <dbReference type="ARBA" id="ARBA00004544"/>
    </source>
</evidence>
<evidence type="ECO:0000313" key="15">
    <source>
        <dbReference type="EMBL" id="KAL1591103.1"/>
    </source>
</evidence>
<sequence length="1364" mass="151044">MNAADLSVGQIIELNDGRIAVVRHVGRVHFQPGEWVGIELEEQSGKNDGAVQGERYFSCEQGYGMFLRSAGVRQVLEQPEPPQPQAKPKPATTVPGAPGAARSRPSSLHAGVNGAKKQDAGHVRRTSAVAGTASPTPGARTGLSGLRSPTKSPTKQLGLNGGVGAAASRTSTPATAASRRTTGTTGATPTHRSRPSVTPQSTTTSKRTSMGPPAPATAASRTTRPSLAAPSSTRAPASRTAPGRTPAARPVPGARPAPGRREPEKRPSQAGEGASTPSDLLSPRESNVSSARSQSEAEQEDGEDGEEEPVKTNFAPPPPPPIPDDTTSKPTTSRRGSSPSASIHSQRTIRSSTQAARQIEELEAKIRLLERKQQESREIKKTLESAEQDRDRYQGIIEKLQKKYQPQQQELADLKKKLSEAESKGQSVEELQMEHESIMEMALLDKEMAEEMAEGLKAELEALRSKQEELELEVELLRDENTEFSKEMSPEERTSAGWLQMEKENERLRDALLRLRDLTQDREGELKEQVHDLEAQVKEFEAFRKQFDDAKEKLLSSEATADDLRQQLEAALGAEEMIEELTERNMTMQEKLDELRVTVEDLENIKELNDELEINHIEVEKQLTDEIDFKDSLLYDRERTAKQQQEALDDADYTINRFRELVTQLQSDLQDMQASKQISDTEAADLNTKSRAMLDLNMKLQSSAAKTQVKTIDLELRRLDAQEASEHLSIVQLFLPDAFQAERDSVLALLRFKRIAFKANLVHGFVKERIASFGTRGLDENVFAACDVMDKLTWVSSMADRFVNSVCTCSVEEFASYEGALHELEPVERALNSYIDALRRDDLKEKDMADELQRSVAVMAHLASLHVKEDDLSSHADSLLMRTLCLQSQLESTASALGIAKMLIESKLRVSQAEDKENESEDDDESLSDARQIIARADALISQARSAKVTTGKAHRALSDLQARSLTLEKSCDESFDSAESIAKQISVFGRQAGDALQMLFGDEGRADPFTPHEVASAISRAASDSFELSTPEAGPFNTLASRLRDLSDALADLASLPTDLDNTVEFERAPAPWVARADQLKQTKLTSIDTEAELARARETIKEREMVLKEKDTELDEQSVQIEMLEAKMRDASKRSAKIAQLEQDMHEARDAEKKAKAELIQAKKEAEQAVERARSESSRIAEHRGKRSSGQALDANAMGAGAQLTLSRQEHQITSLQGAVRYLQSENQRLRLPPPDFVASTNSWLHQPLLPPKTDKRKRQEALHKEGKDVLARLLHLGTAETSHIVDLTLLPENKLAWRPVKESSRWKVESRREEWEAWRGWRRDVVRKAAVAAPRKVQKATKDVHAAEPKIVQPEVDSPAA</sequence>
<gene>
    <name evidence="15" type="ORF">WHR41_00184</name>
</gene>
<keyword evidence="12" id="KW-0131">Cell cycle</keyword>
<keyword evidence="16" id="KW-1185">Reference proteome</keyword>
<comment type="caution">
    <text evidence="15">The sequence shown here is derived from an EMBL/GenBank/DDBJ whole genome shotgun (WGS) entry which is preliminary data.</text>
</comment>
<evidence type="ECO:0000256" key="13">
    <source>
        <dbReference type="SAM" id="MobiDB-lite"/>
    </source>
</evidence>